<dbReference type="RefSeq" id="WP_116683736.1">
    <property type="nucleotide sequence ID" value="NZ_QURL01000005.1"/>
</dbReference>
<organism evidence="1 2">
    <name type="scientific">Fulvimarina endophytica</name>
    <dbReference type="NCBI Taxonomy" id="2293836"/>
    <lineage>
        <taxon>Bacteria</taxon>
        <taxon>Pseudomonadati</taxon>
        <taxon>Pseudomonadota</taxon>
        <taxon>Alphaproteobacteria</taxon>
        <taxon>Hyphomicrobiales</taxon>
        <taxon>Aurantimonadaceae</taxon>
        <taxon>Fulvimarina</taxon>
    </lineage>
</organism>
<evidence type="ECO:0000313" key="1">
    <source>
        <dbReference type="EMBL" id="RFC62920.1"/>
    </source>
</evidence>
<keyword evidence="2" id="KW-1185">Reference proteome</keyword>
<evidence type="ECO:0000313" key="2">
    <source>
        <dbReference type="Proteomes" id="UP000264310"/>
    </source>
</evidence>
<comment type="caution">
    <text evidence="1">The sequence shown here is derived from an EMBL/GenBank/DDBJ whole genome shotgun (WGS) entry which is preliminary data.</text>
</comment>
<protein>
    <submittedName>
        <fullName evidence="1">Uncharacterized protein</fullName>
    </submittedName>
</protein>
<dbReference type="Proteomes" id="UP000264310">
    <property type="component" value="Unassembled WGS sequence"/>
</dbReference>
<sequence length="68" mass="7499">MADVLDSAIDQVTERVDEICGFLKQLDDGKPVDQAALKTAVHDCANLSQSMRSLKRVAARLEQKRAVE</sequence>
<name>A0A371X104_9HYPH</name>
<gene>
    <name evidence="1" type="ORF">DYI37_13270</name>
</gene>
<dbReference type="AlphaFoldDB" id="A0A371X104"/>
<dbReference type="EMBL" id="QURL01000005">
    <property type="protein sequence ID" value="RFC62920.1"/>
    <property type="molecule type" value="Genomic_DNA"/>
</dbReference>
<accession>A0A371X104</accession>
<dbReference type="OrthoDB" id="7916754at2"/>
<proteinExistence type="predicted"/>
<reference evidence="1 2" key="1">
    <citation type="submission" date="2018-08" db="EMBL/GenBank/DDBJ databases">
        <title>Fulvimarina sp. 85, whole genome shotgun sequence.</title>
        <authorList>
            <person name="Tuo L."/>
        </authorList>
    </citation>
    <scope>NUCLEOTIDE SEQUENCE [LARGE SCALE GENOMIC DNA]</scope>
    <source>
        <strain evidence="1 2">85</strain>
    </source>
</reference>